<feature type="signal peptide" evidence="1">
    <location>
        <begin position="1"/>
        <end position="17"/>
    </location>
</feature>
<organism evidence="2 3">
    <name type="scientific">Meloidogyne floridensis</name>
    <dbReference type="NCBI Taxonomy" id="298350"/>
    <lineage>
        <taxon>Eukaryota</taxon>
        <taxon>Metazoa</taxon>
        <taxon>Ecdysozoa</taxon>
        <taxon>Nematoda</taxon>
        <taxon>Chromadorea</taxon>
        <taxon>Rhabditida</taxon>
        <taxon>Tylenchina</taxon>
        <taxon>Tylenchomorpha</taxon>
        <taxon>Tylenchoidea</taxon>
        <taxon>Meloidogynidae</taxon>
        <taxon>Meloidogyninae</taxon>
        <taxon>Meloidogyne</taxon>
    </lineage>
</organism>
<name>A0A915P762_9BILA</name>
<evidence type="ECO:0000313" key="2">
    <source>
        <dbReference type="Proteomes" id="UP000887560"/>
    </source>
</evidence>
<dbReference type="WBParaSite" id="scf7180000423155.g10335">
    <property type="protein sequence ID" value="scf7180000423155.g10335"/>
    <property type="gene ID" value="scf7180000423155.g10335"/>
</dbReference>
<accession>A0A915P762</accession>
<protein>
    <submittedName>
        <fullName evidence="3">Uncharacterized protein</fullName>
    </submittedName>
</protein>
<keyword evidence="1" id="KW-0732">Signal</keyword>
<sequence length="178" mass="21052">MIILKLLLALFVSLTLLTNVAKTGESSLKRQHKSDGYYIVKEKNISINVINPKRRTKKEIWNEVIKNRQNIPSPSSKTTLSDTRFVNSKWFEEWKTNKNNSFRIEEEKDLKDYPKLDKKDEDIFKNYKNLEQFKISEGNLEKKRAASVEMGIAQMFSNHFCRIKKHKSCDEVKFKENF</sequence>
<reference evidence="3" key="1">
    <citation type="submission" date="2022-11" db="UniProtKB">
        <authorList>
            <consortium name="WormBaseParasite"/>
        </authorList>
    </citation>
    <scope>IDENTIFICATION</scope>
</reference>
<evidence type="ECO:0000313" key="3">
    <source>
        <dbReference type="WBParaSite" id="scf7180000423155.g10335"/>
    </source>
</evidence>
<evidence type="ECO:0000256" key="1">
    <source>
        <dbReference type="SAM" id="SignalP"/>
    </source>
</evidence>
<dbReference type="Proteomes" id="UP000887560">
    <property type="component" value="Unplaced"/>
</dbReference>
<keyword evidence="2" id="KW-1185">Reference proteome</keyword>
<feature type="chain" id="PRO_5037870592" evidence="1">
    <location>
        <begin position="18"/>
        <end position="178"/>
    </location>
</feature>
<proteinExistence type="predicted"/>
<dbReference type="AlphaFoldDB" id="A0A915P762"/>